<evidence type="ECO:0000256" key="1">
    <source>
        <dbReference type="SAM" id="MobiDB-lite"/>
    </source>
</evidence>
<gene>
    <name evidence="3" type="ORF">R2Q92_09080</name>
</gene>
<organism evidence="3 4">
    <name type="scientific">Microbacterium aquimaris</name>
    <dbReference type="NCBI Taxonomy" id="459816"/>
    <lineage>
        <taxon>Bacteria</taxon>
        <taxon>Bacillati</taxon>
        <taxon>Actinomycetota</taxon>
        <taxon>Actinomycetes</taxon>
        <taxon>Micrococcales</taxon>
        <taxon>Microbacteriaceae</taxon>
        <taxon>Microbacterium</taxon>
    </lineage>
</organism>
<evidence type="ECO:0000313" key="4">
    <source>
        <dbReference type="Proteomes" id="UP001291912"/>
    </source>
</evidence>
<evidence type="ECO:0000313" key="3">
    <source>
        <dbReference type="EMBL" id="MDZ8161995.1"/>
    </source>
</evidence>
<feature type="compositionally biased region" description="Basic and acidic residues" evidence="1">
    <location>
        <begin position="69"/>
        <end position="79"/>
    </location>
</feature>
<dbReference type="RefSeq" id="WP_194424495.1">
    <property type="nucleotide sequence ID" value="NZ_BAAAPT010000002.1"/>
</dbReference>
<dbReference type="InterPro" id="IPR041657">
    <property type="entry name" value="HTH_17"/>
</dbReference>
<accession>A0ABU5N7B9</accession>
<dbReference type="InterPro" id="IPR010093">
    <property type="entry name" value="SinI_DNA-bd"/>
</dbReference>
<dbReference type="SUPFAM" id="SSF46955">
    <property type="entry name" value="Putative DNA-binding domain"/>
    <property type="match status" value="1"/>
</dbReference>
<dbReference type="EMBL" id="JAWJYN010000002">
    <property type="protein sequence ID" value="MDZ8161995.1"/>
    <property type="molecule type" value="Genomic_DNA"/>
</dbReference>
<name>A0ABU5N7B9_9MICO</name>
<proteinExistence type="predicted"/>
<keyword evidence="4" id="KW-1185">Reference proteome</keyword>
<dbReference type="Proteomes" id="UP001291912">
    <property type="component" value="Unassembled WGS sequence"/>
</dbReference>
<dbReference type="NCBIfam" id="TIGR01764">
    <property type="entry name" value="excise"/>
    <property type="match status" value="1"/>
</dbReference>
<sequence>MTVEQTAPVSSRRLTGWCTISQAASALDVSRDTVRRWIVSGDLYAERLGPRLIRVDLGSVERVPLGPRCETDRSGRDDLNEGDAFPAGADA</sequence>
<feature type="region of interest" description="Disordered" evidence="1">
    <location>
        <begin position="66"/>
        <end position="91"/>
    </location>
</feature>
<evidence type="ECO:0000259" key="2">
    <source>
        <dbReference type="Pfam" id="PF12728"/>
    </source>
</evidence>
<comment type="caution">
    <text evidence="3">The sequence shown here is derived from an EMBL/GenBank/DDBJ whole genome shotgun (WGS) entry which is preliminary data.</text>
</comment>
<dbReference type="Pfam" id="PF12728">
    <property type="entry name" value="HTH_17"/>
    <property type="match status" value="1"/>
</dbReference>
<protein>
    <submittedName>
        <fullName evidence="3">Helix-turn-helix domain-containing protein</fullName>
    </submittedName>
</protein>
<feature type="domain" description="Helix-turn-helix" evidence="2">
    <location>
        <begin position="17"/>
        <end position="59"/>
    </location>
</feature>
<dbReference type="InterPro" id="IPR009061">
    <property type="entry name" value="DNA-bd_dom_put_sf"/>
</dbReference>
<reference evidence="3 4" key="1">
    <citation type="submission" date="2023-10" db="EMBL/GenBank/DDBJ databases">
        <title>Microbacterium xanthum sp. nov., isolated from seaweed.</title>
        <authorList>
            <person name="Lee S.D."/>
        </authorList>
    </citation>
    <scope>NUCLEOTIDE SEQUENCE [LARGE SCALE GENOMIC DNA]</scope>
    <source>
        <strain evidence="3 4">KCTC 19124</strain>
    </source>
</reference>